<dbReference type="Pfam" id="PF04265">
    <property type="entry name" value="TPK_B1_binding"/>
    <property type="match status" value="1"/>
</dbReference>
<dbReference type="InterPro" id="IPR006282">
    <property type="entry name" value="Thi_PPkinase"/>
</dbReference>
<dbReference type="Pfam" id="PF04263">
    <property type="entry name" value="TPK_catalytic"/>
    <property type="match status" value="1"/>
</dbReference>
<reference evidence="7 8" key="1">
    <citation type="submission" date="2017-11" db="EMBL/GenBank/DDBJ databases">
        <title>Evolution of Phototrophy in the Chloroflexi Phylum Driven by Horizontal Gene Transfer.</title>
        <authorList>
            <person name="Ward L.M."/>
            <person name="Hemp J."/>
            <person name="Shih P.M."/>
            <person name="Mcglynn S.E."/>
            <person name="Fischer W."/>
        </authorList>
    </citation>
    <scope>NUCLEOTIDE SEQUENCE [LARGE SCALE GENOMIC DNA]</scope>
    <source>
        <strain evidence="7">CP2_2F</strain>
    </source>
</reference>
<dbReference type="GO" id="GO:0005524">
    <property type="term" value="F:ATP binding"/>
    <property type="evidence" value="ECO:0007669"/>
    <property type="project" value="UniProtKB-KW"/>
</dbReference>
<keyword evidence="4" id="KW-0067">ATP-binding</keyword>
<name>A0A2M8P1M7_9CHLR</name>
<dbReference type="SUPFAM" id="SSF63999">
    <property type="entry name" value="Thiamin pyrophosphokinase, catalytic domain"/>
    <property type="match status" value="1"/>
</dbReference>
<evidence type="ECO:0000256" key="4">
    <source>
        <dbReference type="ARBA" id="ARBA00022840"/>
    </source>
</evidence>
<dbReference type="NCBIfam" id="TIGR01378">
    <property type="entry name" value="thi_PPkinase"/>
    <property type="match status" value="1"/>
</dbReference>
<evidence type="ECO:0000256" key="5">
    <source>
        <dbReference type="NCBIfam" id="TIGR01378"/>
    </source>
</evidence>
<dbReference type="CDD" id="cd07995">
    <property type="entry name" value="TPK"/>
    <property type="match status" value="1"/>
</dbReference>
<dbReference type="InterPro" id="IPR053149">
    <property type="entry name" value="TPK"/>
</dbReference>
<evidence type="ECO:0000259" key="6">
    <source>
        <dbReference type="SMART" id="SM00983"/>
    </source>
</evidence>
<feature type="domain" description="Thiamin pyrophosphokinase thiamin-binding" evidence="6">
    <location>
        <begin position="152"/>
        <end position="211"/>
    </location>
</feature>
<dbReference type="PANTHER" id="PTHR41299:SF1">
    <property type="entry name" value="THIAMINE PYROPHOSPHOKINASE"/>
    <property type="match status" value="1"/>
</dbReference>
<protein>
    <recommendedName>
        <fullName evidence="5">Thiamine diphosphokinase</fullName>
        <ecNumber evidence="5">2.7.6.2</ecNumber>
    </recommendedName>
</protein>
<gene>
    <name evidence="7" type="ORF">CUN51_03790</name>
</gene>
<dbReference type="SUPFAM" id="SSF63862">
    <property type="entry name" value="Thiamin pyrophosphokinase, substrate-binding domain"/>
    <property type="match status" value="1"/>
</dbReference>
<organism evidence="7 8">
    <name type="scientific">Candidatus Thermofonsia Clade 1 bacterium</name>
    <dbReference type="NCBI Taxonomy" id="2364210"/>
    <lineage>
        <taxon>Bacteria</taxon>
        <taxon>Bacillati</taxon>
        <taxon>Chloroflexota</taxon>
        <taxon>Candidatus Thermofontia</taxon>
        <taxon>Candidatus Thermofonsia Clade 1</taxon>
    </lineage>
</organism>
<keyword evidence="3 7" id="KW-0418">Kinase</keyword>
<dbReference type="GO" id="GO:0004788">
    <property type="term" value="F:thiamine diphosphokinase activity"/>
    <property type="evidence" value="ECO:0007669"/>
    <property type="project" value="UniProtKB-UniRule"/>
</dbReference>
<sequence>MSEALIFLNGDWQDGTAVREALKHADSPNRLIIAADGGLRHVYALGLRPDLVIGDMDSVSPEQLARAAAEGANIQTFPTHKNETDLELAALAALAQGCKRLWLFAAIGDRLDQLLSNVQLLALPQLAGVSTVIVSGAQRCWLARPDGTDVHGQIGETLSLIPLSASAEGIHTEGLYYPLHGEALHFGTTRGISNVLTAPHARISFTKGLLLVIHTLSEA</sequence>
<dbReference type="InterPro" id="IPR036371">
    <property type="entry name" value="TPK_B1-bd_sf"/>
</dbReference>
<dbReference type="EMBL" id="PGTK01000003">
    <property type="protein sequence ID" value="PJF31461.1"/>
    <property type="molecule type" value="Genomic_DNA"/>
</dbReference>
<dbReference type="AlphaFoldDB" id="A0A2M8P1M7"/>
<dbReference type="InterPro" id="IPR036759">
    <property type="entry name" value="TPK_catalytic_sf"/>
</dbReference>
<accession>A0A2M8P1M7</accession>
<dbReference type="GO" id="GO:0016301">
    <property type="term" value="F:kinase activity"/>
    <property type="evidence" value="ECO:0007669"/>
    <property type="project" value="UniProtKB-KW"/>
</dbReference>
<evidence type="ECO:0000256" key="2">
    <source>
        <dbReference type="ARBA" id="ARBA00022741"/>
    </source>
</evidence>
<keyword evidence="2" id="KW-0547">Nucleotide-binding</keyword>
<proteinExistence type="predicted"/>
<dbReference type="InterPro" id="IPR007373">
    <property type="entry name" value="Thiamin_PyroPKinase_B1-bd"/>
</dbReference>
<dbReference type="Proteomes" id="UP000228921">
    <property type="component" value="Unassembled WGS sequence"/>
</dbReference>
<dbReference type="Gene3D" id="3.40.50.10240">
    <property type="entry name" value="Thiamin pyrophosphokinase, catalytic domain"/>
    <property type="match status" value="1"/>
</dbReference>
<dbReference type="GO" id="GO:0006772">
    <property type="term" value="P:thiamine metabolic process"/>
    <property type="evidence" value="ECO:0007669"/>
    <property type="project" value="UniProtKB-UniRule"/>
</dbReference>
<dbReference type="PANTHER" id="PTHR41299">
    <property type="entry name" value="THIAMINE PYROPHOSPHOKINASE"/>
    <property type="match status" value="1"/>
</dbReference>
<keyword evidence="1" id="KW-0808">Transferase</keyword>
<dbReference type="EC" id="2.7.6.2" evidence="5"/>
<dbReference type="SMART" id="SM00983">
    <property type="entry name" value="TPK_B1_binding"/>
    <property type="match status" value="1"/>
</dbReference>
<comment type="caution">
    <text evidence="7">The sequence shown here is derived from an EMBL/GenBank/DDBJ whole genome shotgun (WGS) entry which is preliminary data.</text>
</comment>
<evidence type="ECO:0000256" key="3">
    <source>
        <dbReference type="ARBA" id="ARBA00022777"/>
    </source>
</evidence>
<dbReference type="InterPro" id="IPR007371">
    <property type="entry name" value="TPK_catalytic"/>
</dbReference>
<dbReference type="GO" id="GO:0009229">
    <property type="term" value="P:thiamine diphosphate biosynthetic process"/>
    <property type="evidence" value="ECO:0007669"/>
    <property type="project" value="InterPro"/>
</dbReference>
<dbReference type="GO" id="GO:0030975">
    <property type="term" value="F:thiamine binding"/>
    <property type="evidence" value="ECO:0007669"/>
    <property type="project" value="InterPro"/>
</dbReference>
<evidence type="ECO:0000313" key="7">
    <source>
        <dbReference type="EMBL" id="PJF31461.1"/>
    </source>
</evidence>
<evidence type="ECO:0000256" key="1">
    <source>
        <dbReference type="ARBA" id="ARBA00022679"/>
    </source>
</evidence>
<evidence type="ECO:0000313" key="8">
    <source>
        <dbReference type="Proteomes" id="UP000228921"/>
    </source>
</evidence>